<dbReference type="Pfam" id="PF01872">
    <property type="entry name" value="RibD_C"/>
    <property type="match status" value="1"/>
</dbReference>
<evidence type="ECO:0000259" key="1">
    <source>
        <dbReference type="Pfam" id="PF01872"/>
    </source>
</evidence>
<reference evidence="2 3" key="1">
    <citation type="submission" date="2019-05" db="EMBL/GenBank/DDBJ databases">
        <title>Draft genome sequence of Nonomuraea turkmeniaca DSM 43926.</title>
        <authorList>
            <person name="Saricaoglu S."/>
            <person name="Isik K."/>
        </authorList>
    </citation>
    <scope>NUCLEOTIDE SEQUENCE [LARGE SCALE GENOMIC DNA]</scope>
    <source>
        <strain evidence="2 3">DSM 43926</strain>
    </source>
</reference>
<dbReference type="PANTHER" id="PTHR38011:SF11">
    <property type="entry name" value="2,5-DIAMINO-6-RIBOSYLAMINO-4(3H)-PYRIMIDINONE 5'-PHOSPHATE REDUCTASE"/>
    <property type="match status" value="1"/>
</dbReference>
<dbReference type="SUPFAM" id="SSF53597">
    <property type="entry name" value="Dihydrofolate reductase-like"/>
    <property type="match status" value="1"/>
</dbReference>
<accession>A0A5S4FVZ3</accession>
<dbReference type="Proteomes" id="UP000309128">
    <property type="component" value="Unassembled WGS sequence"/>
</dbReference>
<evidence type="ECO:0000313" key="2">
    <source>
        <dbReference type="EMBL" id="TMR24281.1"/>
    </source>
</evidence>
<proteinExistence type="predicted"/>
<comment type="caution">
    <text evidence="2">The sequence shown here is derived from an EMBL/GenBank/DDBJ whole genome shotgun (WGS) entry which is preliminary data.</text>
</comment>
<dbReference type="InterPro" id="IPR002734">
    <property type="entry name" value="RibDG_C"/>
</dbReference>
<dbReference type="AlphaFoldDB" id="A0A5S4FVZ3"/>
<dbReference type="RefSeq" id="WP_138664912.1">
    <property type="nucleotide sequence ID" value="NZ_VCKY01000011.1"/>
</dbReference>
<dbReference type="InterPro" id="IPR050765">
    <property type="entry name" value="Riboflavin_Biosynth_HTPR"/>
</dbReference>
<evidence type="ECO:0000313" key="3">
    <source>
        <dbReference type="Proteomes" id="UP000309128"/>
    </source>
</evidence>
<dbReference type="PANTHER" id="PTHR38011">
    <property type="entry name" value="DIHYDROFOLATE REDUCTASE FAMILY PROTEIN (AFU_ORTHOLOGUE AFUA_8G06820)"/>
    <property type="match status" value="1"/>
</dbReference>
<dbReference type="InterPro" id="IPR024072">
    <property type="entry name" value="DHFR-like_dom_sf"/>
</dbReference>
<keyword evidence="3" id="KW-1185">Reference proteome</keyword>
<dbReference type="EMBL" id="VCKY01000011">
    <property type="protein sequence ID" value="TMR24281.1"/>
    <property type="molecule type" value="Genomic_DNA"/>
</dbReference>
<name>A0A5S4FVZ3_9ACTN</name>
<feature type="domain" description="Bacterial bifunctional deaminase-reductase C-terminal" evidence="1">
    <location>
        <begin position="5"/>
        <end position="174"/>
    </location>
</feature>
<sequence>MGAILVHEFITADGVIDDPAWSVDYEFTDAMNDALTGITERCRAILLGRTTYQHFEEPWSQRTDADDPHSSFFNDTPKYVVTGTLDSLTWRNSTILGPYDPDAIRRLKDQVDGDIFTSASGTLVRAMLADGLVDELNLFLYPLTRGQGPRLFPADAPPRKMRLESHRAFEHGVLHLTYRPLSRP</sequence>
<dbReference type="Gene3D" id="3.40.430.10">
    <property type="entry name" value="Dihydrofolate Reductase, subunit A"/>
    <property type="match status" value="1"/>
</dbReference>
<protein>
    <submittedName>
        <fullName evidence="2">Deaminase</fullName>
    </submittedName>
</protein>
<dbReference type="GO" id="GO:0008703">
    <property type="term" value="F:5-amino-6-(5-phosphoribosylamino)uracil reductase activity"/>
    <property type="evidence" value="ECO:0007669"/>
    <property type="project" value="InterPro"/>
</dbReference>
<gene>
    <name evidence="2" type="ORF">ETD86_05055</name>
</gene>
<dbReference type="OrthoDB" id="3471694at2"/>
<dbReference type="GO" id="GO:0009231">
    <property type="term" value="P:riboflavin biosynthetic process"/>
    <property type="evidence" value="ECO:0007669"/>
    <property type="project" value="InterPro"/>
</dbReference>
<organism evidence="2 3">
    <name type="scientific">Nonomuraea turkmeniaca</name>
    <dbReference type="NCBI Taxonomy" id="103838"/>
    <lineage>
        <taxon>Bacteria</taxon>
        <taxon>Bacillati</taxon>
        <taxon>Actinomycetota</taxon>
        <taxon>Actinomycetes</taxon>
        <taxon>Streptosporangiales</taxon>
        <taxon>Streptosporangiaceae</taxon>
        <taxon>Nonomuraea</taxon>
    </lineage>
</organism>